<dbReference type="EMBL" id="JAVIJP010000005">
    <property type="protein sequence ID" value="KAL3653038.1"/>
    <property type="molecule type" value="Genomic_DNA"/>
</dbReference>
<evidence type="ECO:0000256" key="1">
    <source>
        <dbReference type="SAM" id="MobiDB-lite"/>
    </source>
</evidence>
<evidence type="ECO:0000256" key="3">
    <source>
        <dbReference type="SAM" id="SignalP"/>
    </source>
</evidence>
<dbReference type="Proteomes" id="UP001632038">
    <property type="component" value="Unassembled WGS sequence"/>
</dbReference>
<keyword evidence="2" id="KW-0812">Transmembrane</keyword>
<feature type="transmembrane region" description="Helical" evidence="2">
    <location>
        <begin position="127"/>
        <end position="147"/>
    </location>
</feature>
<protein>
    <submittedName>
        <fullName evidence="4">Uncharacterized protein</fullName>
    </submittedName>
</protein>
<evidence type="ECO:0000313" key="4">
    <source>
        <dbReference type="EMBL" id="KAL3653038.1"/>
    </source>
</evidence>
<dbReference type="AlphaFoldDB" id="A0ABD3EF31"/>
<evidence type="ECO:0000256" key="2">
    <source>
        <dbReference type="SAM" id="Phobius"/>
    </source>
</evidence>
<keyword evidence="2" id="KW-0472">Membrane</keyword>
<gene>
    <name evidence="4" type="ORF">CASFOL_002719</name>
</gene>
<organism evidence="4 5">
    <name type="scientific">Castilleja foliolosa</name>
    <dbReference type="NCBI Taxonomy" id="1961234"/>
    <lineage>
        <taxon>Eukaryota</taxon>
        <taxon>Viridiplantae</taxon>
        <taxon>Streptophyta</taxon>
        <taxon>Embryophyta</taxon>
        <taxon>Tracheophyta</taxon>
        <taxon>Spermatophyta</taxon>
        <taxon>Magnoliopsida</taxon>
        <taxon>eudicotyledons</taxon>
        <taxon>Gunneridae</taxon>
        <taxon>Pentapetalae</taxon>
        <taxon>asterids</taxon>
        <taxon>lamiids</taxon>
        <taxon>Lamiales</taxon>
        <taxon>Orobanchaceae</taxon>
        <taxon>Pedicularideae</taxon>
        <taxon>Castillejinae</taxon>
        <taxon>Castilleja</taxon>
    </lineage>
</organism>
<feature type="chain" id="PRO_5044745571" evidence="3">
    <location>
        <begin position="26"/>
        <end position="168"/>
    </location>
</feature>
<dbReference type="PANTHER" id="PTHR36721:SF15">
    <property type="entry name" value="EN_SPM-LIKE TRANSPOSON PROTEIN"/>
    <property type="match status" value="1"/>
</dbReference>
<feature type="compositionally biased region" description="Pro residues" evidence="1">
    <location>
        <begin position="32"/>
        <end position="68"/>
    </location>
</feature>
<evidence type="ECO:0000313" key="5">
    <source>
        <dbReference type="Proteomes" id="UP001632038"/>
    </source>
</evidence>
<keyword evidence="5" id="KW-1185">Reference proteome</keyword>
<feature type="signal peptide" evidence="3">
    <location>
        <begin position="1"/>
        <end position="25"/>
    </location>
</feature>
<name>A0ABD3EF31_9LAMI</name>
<feature type="region of interest" description="Disordered" evidence="1">
    <location>
        <begin position="26"/>
        <end position="123"/>
    </location>
</feature>
<keyword evidence="3" id="KW-0732">Signal</keyword>
<accession>A0ABD3EF31</accession>
<proteinExistence type="predicted"/>
<reference evidence="5" key="1">
    <citation type="journal article" date="2024" name="IScience">
        <title>Strigolactones Initiate the Formation of Haustorium-like Structures in Castilleja.</title>
        <authorList>
            <person name="Buerger M."/>
            <person name="Peterson D."/>
            <person name="Chory J."/>
        </authorList>
    </citation>
    <scope>NUCLEOTIDE SEQUENCE [LARGE SCALE GENOMIC DNA]</scope>
</reference>
<comment type="caution">
    <text evidence="4">The sequence shown here is derived from an EMBL/GenBank/DDBJ whole genome shotgun (WGS) entry which is preliminary data.</text>
</comment>
<keyword evidence="2" id="KW-1133">Transmembrane helix</keyword>
<sequence length="168" mass="17062">MASIINTLSLTLFFSLTLFARPAFSADKQNLPPSPSPQPPSDEISPPPPSPSPSPAIPNSPPAPPPVDLAPGPHSQAPSPGVNDAGQKKTPSQSPAISGDVSHADQSSDGELEKKGGSGGLSGGTKAGVAIGVIAVVCVVGIGAVVYKKRQQNIQRSQYGNAARREML</sequence>
<dbReference type="PANTHER" id="PTHR36721">
    <property type="entry name" value="PROLINE-RICH FAMILY PROTEIN"/>
    <property type="match status" value="1"/>
</dbReference>